<feature type="transmembrane region" description="Helical" evidence="7">
    <location>
        <begin position="56"/>
        <end position="73"/>
    </location>
</feature>
<organism evidence="8 9">
    <name type="scientific">Branchiostoma floridae</name>
    <name type="common">Florida lancelet</name>
    <name type="synonym">Amphioxus</name>
    <dbReference type="NCBI Taxonomy" id="7739"/>
    <lineage>
        <taxon>Eukaryota</taxon>
        <taxon>Metazoa</taxon>
        <taxon>Chordata</taxon>
        <taxon>Cephalochordata</taxon>
        <taxon>Leptocardii</taxon>
        <taxon>Amphioxiformes</taxon>
        <taxon>Branchiostomatidae</taxon>
        <taxon>Branchiostoma</taxon>
    </lineage>
</organism>
<dbReference type="Proteomes" id="UP000001554">
    <property type="component" value="Chromosome 19"/>
</dbReference>
<keyword evidence="3 7" id="KW-0812">Transmembrane</keyword>
<dbReference type="GO" id="GO:0016020">
    <property type="term" value="C:membrane"/>
    <property type="evidence" value="ECO:0007669"/>
    <property type="project" value="UniProtKB-SubCell"/>
</dbReference>
<reference evidence="8" key="1">
    <citation type="journal article" date="2020" name="Nat. Ecol. Evol.">
        <title>Deeply conserved synteny resolves early events in vertebrate evolution.</title>
        <authorList>
            <person name="Simakov O."/>
            <person name="Marletaz F."/>
            <person name="Yue J.X."/>
            <person name="O'Connell B."/>
            <person name="Jenkins J."/>
            <person name="Brandt A."/>
            <person name="Calef R."/>
            <person name="Tung C.H."/>
            <person name="Huang T.K."/>
            <person name="Schmutz J."/>
            <person name="Satoh N."/>
            <person name="Yu J.K."/>
            <person name="Putnam N.H."/>
            <person name="Green R.E."/>
            <person name="Rokhsar D.S."/>
        </authorList>
    </citation>
    <scope>NUCLEOTIDE SEQUENCE [LARGE SCALE GENOMIC DNA]</scope>
    <source>
        <strain evidence="8">S238N-H82</strain>
    </source>
</reference>
<feature type="transmembrane region" description="Helical" evidence="7">
    <location>
        <begin position="29"/>
        <end position="50"/>
    </location>
</feature>
<evidence type="ECO:0000256" key="6">
    <source>
        <dbReference type="SAM" id="MobiDB-lite"/>
    </source>
</evidence>
<evidence type="ECO:0000256" key="1">
    <source>
        <dbReference type="ARBA" id="ARBA00004141"/>
    </source>
</evidence>
<dbReference type="OMA" id="YDWNINE"/>
<evidence type="ECO:0000256" key="4">
    <source>
        <dbReference type="ARBA" id="ARBA00022989"/>
    </source>
</evidence>
<dbReference type="RefSeq" id="XP_035662652.1">
    <property type="nucleotide sequence ID" value="XM_035806759.1"/>
</dbReference>
<dbReference type="PANTHER" id="PTHR23320:SF158">
    <property type="entry name" value="CREB-BINDING PROTEIN-LIKE ISOFORM X1"/>
    <property type="match status" value="1"/>
</dbReference>
<evidence type="ECO:0000256" key="2">
    <source>
        <dbReference type="ARBA" id="ARBA00009565"/>
    </source>
</evidence>
<dbReference type="PANTHER" id="PTHR23320">
    <property type="entry name" value="MEMBRANE-SPANNING 4-DOMAINS SUBFAMILY A MS4A -RELATED"/>
    <property type="match status" value="1"/>
</dbReference>
<dbReference type="KEGG" id="bfo:118406600"/>
<protein>
    <submittedName>
        <fullName evidence="9 10">Uncharacterized protein LOC118406600</fullName>
    </submittedName>
</protein>
<feature type="transmembrane region" description="Helical" evidence="7">
    <location>
        <begin position="80"/>
        <end position="106"/>
    </location>
</feature>
<name>A0A9J7HN36_BRAFL</name>
<comment type="similarity">
    <text evidence="2">Belongs to the MS4A family.</text>
</comment>
<sequence length="292" mass="30866">MESPNQRGARPQQKKYVVGGARGLGGAQIFFAGLLITFGIIGMVIQTFLFPVGTPVWTGLVYLVTGILGVVSSHRNTKCVLIGLLVMSCLSVLMTFCGIATASVAIEGEHWSTWPGSVGCYYDWDTQKNICTNIDIARFTIDAANLLFALVELGLSIATIAVCSYTLCKGCCGEGGSCCRNGNNGNAYQTMHEVGQGGRLVPLQNFANINYAPAHSAHAPSYVISSTIPPQHGEVQQGMAAAGPGDQAMTLAHAQQQQHQQQKSEPPQQQGASPDAHAQPGYVSPPPGYNQA</sequence>
<accession>A0A9J7HN36</accession>
<keyword evidence="8" id="KW-1185">Reference proteome</keyword>
<gene>
    <name evidence="9 10" type="primary">LOC118406600</name>
</gene>
<reference evidence="9 10" key="2">
    <citation type="submission" date="2025-04" db="UniProtKB">
        <authorList>
            <consortium name="RefSeq"/>
        </authorList>
    </citation>
    <scope>IDENTIFICATION</scope>
    <source>
        <strain evidence="9 10">S238N-H82</strain>
        <tissue evidence="9 10">Testes</tissue>
    </source>
</reference>
<keyword evidence="5 7" id="KW-0472">Membrane</keyword>
<feature type="region of interest" description="Disordered" evidence="6">
    <location>
        <begin position="235"/>
        <end position="292"/>
    </location>
</feature>
<dbReference type="InterPro" id="IPR030417">
    <property type="entry name" value="MS4A"/>
</dbReference>
<evidence type="ECO:0000256" key="5">
    <source>
        <dbReference type="ARBA" id="ARBA00023136"/>
    </source>
</evidence>
<dbReference type="AlphaFoldDB" id="A0A9J7HN36"/>
<comment type="subcellular location">
    <subcellularLocation>
        <location evidence="1">Membrane</location>
        <topology evidence="1">Multi-pass membrane protein</topology>
    </subcellularLocation>
</comment>
<evidence type="ECO:0000313" key="10">
    <source>
        <dbReference type="RefSeq" id="XP_035662652.1"/>
    </source>
</evidence>
<feature type="compositionally biased region" description="Pro residues" evidence="6">
    <location>
        <begin position="283"/>
        <end position="292"/>
    </location>
</feature>
<evidence type="ECO:0000313" key="9">
    <source>
        <dbReference type="RefSeq" id="XP_035662651.1"/>
    </source>
</evidence>
<dbReference type="OrthoDB" id="10050873at2759"/>
<dbReference type="GeneID" id="118406600"/>
<proteinExistence type="inferred from homology"/>
<evidence type="ECO:0000256" key="7">
    <source>
        <dbReference type="SAM" id="Phobius"/>
    </source>
</evidence>
<evidence type="ECO:0000256" key="3">
    <source>
        <dbReference type="ARBA" id="ARBA00022692"/>
    </source>
</evidence>
<keyword evidence="4 7" id="KW-1133">Transmembrane helix</keyword>
<feature type="transmembrane region" description="Helical" evidence="7">
    <location>
        <begin position="146"/>
        <end position="167"/>
    </location>
</feature>
<dbReference type="RefSeq" id="XP_035662651.1">
    <property type="nucleotide sequence ID" value="XM_035806758.1"/>
</dbReference>
<dbReference type="InterPro" id="IPR007237">
    <property type="entry name" value="CD20-like"/>
</dbReference>
<evidence type="ECO:0000313" key="8">
    <source>
        <dbReference type="Proteomes" id="UP000001554"/>
    </source>
</evidence>
<feature type="compositionally biased region" description="Low complexity" evidence="6">
    <location>
        <begin position="255"/>
        <end position="270"/>
    </location>
</feature>
<dbReference type="Pfam" id="PF04103">
    <property type="entry name" value="CD20"/>
    <property type="match status" value="1"/>
</dbReference>